<sequence>MKSRTRDREGAVIDIFERTSTGTGSLLDVGCGDGDLTVRIGEAFGAEELYGVDVSPDAVERARERGLTAFRVDLDEETLPFDDDQFAAVHAGEVIDYLRDPDHLFGEVQRCLRPGGLFVLTTPNLASIHNRIALLFGKLPYPMRGEFDRLVGENEGPSSLSKRSSVFTYETLHSVLSAHDLHVLTVLGATSTPPEASTIHRLVETVAVAFPSLSYRNIFVCQNTG</sequence>
<dbReference type="GO" id="GO:0032259">
    <property type="term" value="P:methylation"/>
    <property type="evidence" value="ECO:0007669"/>
    <property type="project" value="UniProtKB-KW"/>
</dbReference>
<name>A0ABD5TXH3_9EURY</name>
<protein>
    <submittedName>
        <fullName evidence="1">Class I SAM-dependent methyltransferase</fullName>
        <ecNumber evidence="1">2.1.1.222</ecNumber>
        <ecNumber evidence="1">2.1.1.64</ecNumber>
    </submittedName>
</protein>
<keyword evidence="1" id="KW-0489">Methyltransferase</keyword>
<dbReference type="PANTHER" id="PTHR43591">
    <property type="entry name" value="METHYLTRANSFERASE"/>
    <property type="match status" value="1"/>
</dbReference>
<dbReference type="AlphaFoldDB" id="A0ABD5TXH3"/>
<dbReference type="SUPFAM" id="SSF53335">
    <property type="entry name" value="S-adenosyl-L-methionine-dependent methyltransferases"/>
    <property type="match status" value="1"/>
</dbReference>
<reference evidence="1 2" key="1">
    <citation type="journal article" date="2019" name="Int. J. Syst. Evol. Microbiol.">
        <title>The Global Catalogue of Microorganisms (GCM) 10K type strain sequencing project: providing services to taxonomists for standard genome sequencing and annotation.</title>
        <authorList>
            <consortium name="The Broad Institute Genomics Platform"/>
            <consortium name="The Broad Institute Genome Sequencing Center for Infectious Disease"/>
            <person name="Wu L."/>
            <person name="Ma J."/>
        </authorList>
    </citation>
    <scope>NUCLEOTIDE SEQUENCE [LARGE SCALE GENOMIC DNA]</scope>
    <source>
        <strain evidence="1 2">YIM 94188</strain>
    </source>
</reference>
<organism evidence="1 2">
    <name type="scientific">Halopelagius fulvigenes</name>
    <dbReference type="NCBI Taxonomy" id="1198324"/>
    <lineage>
        <taxon>Archaea</taxon>
        <taxon>Methanobacteriati</taxon>
        <taxon>Methanobacteriota</taxon>
        <taxon>Stenosarchaea group</taxon>
        <taxon>Halobacteria</taxon>
        <taxon>Halobacteriales</taxon>
        <taxon>Haloferacaceae</taxon>
    </lineage>
</organism>
<dbReference type="CDD" id="cd02440">
    <property type="entry name" value="AdoMet_MTases"/>
    <property type="match status" value="1"/>
</dbReference>
<keyword evidence="2" id="KW-1185">Reference proteome</keyword>
<dbReference type="GO" id="GO:0061542">
    <property type="term" value="F:3-demethylubiquinol 3-O-methyltransferase activity"/>
    <property type="evidence" value="ECO:0007669"/>
    <property type="project" value="UniProtKB-EC"/>
</dbReference>
<dbReference type="Proteomes" id="UP001596408">
    <property type="component" value="Unassembled WGS sequence"/>
</dbReference>
<accession>A0ABD5TXH3</accession>
<dbReference type="Pfam" id="PF13489">
    <property type="entry name" value="Methyltransf_23"/>
    <property type="match status" value="1"/>
</dbReference>
<comment type="caution">
    <text evidence="1">The sequence shown here is derived from an EMBL/GenBank/DDBJ whole genome shotgun (WGS) entry which is preliminary data.</text>
</comment>
<evidence type="ECO:0000313" key="2">
    <source>
        <dbReference type="Proteomes" id="UP001596408"/>
    </source>
</evidence>
<dbReference type="RefSeq" id="WP_379694992.1">
    <property type="nucleotide sequence ID" value="NZ_JBHSXH010000011.1"/>
</dbReference>
<gene>
    <name evidence="1" type="ORF">ACFQEV_08885</name>
</gene>
<dbReference type="EMBL" id="JBHSXH010000011">
    <property type="protein sequence ID" value="MFC6825105.1"/>
    <property type="molecule type" value="Genomic_DNA"/>
</dbReference>
<proteinExistence type="predicted"/>
<dbReference type="InterPro" id="IPR029063">
    <property type="entry name" value="SAM-dependent_MTases_sf"/>
</dbReference>
<evidence type="ECO:0000313" key="1">
    <source>
        <dbReference type="EMBL" id="MFC6825105.1"/>
    </source>
</evidence>
<keyword evidence="1" id="KW-0808">Transferase</keyword>
<dbReference type="EC" id="2.1.1.64" evidence="1"/>
<dbReference type="EC" id="2.1.1.222" evidence="1"/>
<dbReference type="Gene3D" id="3.40.50.150">
    <property type="entry name" value="Vaccinia Virus protein VP39"/>
    <property type="match status" value="1"/>
</dbReference>
<dbReference type="GO" id="GO:0102208">
    <property type="term" value="F:2-polyprenyl-6-hydroxyphenol methylase activity"/>
    <property type="evidence" value="ECO:0007669"/>
    <property type="project" value="UniProtKB-EC"/>
</dbReference>